<dbReference type="PANTHER" id="PTHR45649">
    <property type="entry name" value="AMINO-ACID PERMEASE BAT1"/>
    <property type="match status" value="1"/>
</dbReference>
<evidence type="ECO:0000256" key="3">
    <source>
        <dbReference type="ARBA" id="ARBA00022692"/>
    </source>
</evidence>
<keyword evidence="10" id="KW-1185">Reference proteome</keyword>
<sequence length="1234" mass="136156">MPLTFVTTVQKRDAQHSLLQERSPDVDAGLEHSAQLPHEQTYGGDDAGTTAFQANISDSLNRSPLSLRASTLPPTQGSHAATGDHVVVGWDVSNRLLDAYFSFIHPVWPIIYKPLYDCSHNESLSTLLPQPVLYAIYAIAACLKLDTTGSQMLSGCETPSPSLFFEAALLSIQRNANSGTATRPNDFHPLNLLRPSVENCQALAILALQQHGSAESSNAFMLCSLASGMAIELDLHKAKAADEDSTSAQIASRLWWNLFVLDKMIACELGKPVLLRSEDSNANFPLVTESDEYQLLHFRLPNTNSLTTTKSYAISGFHSTVKLTKIMEKVARQIYSREGRETIRSNLQAAEQLRTELWQELNDYYALLITPRSDLQVDILGRKACPPSLVTNAVWTWTTMIMVHRPFYSYWQEQGWLPAQSIPTESLPLEVSFSAAEKVCQILEIHVENLQRFPCDLIFPIFTTASTLSHYRQVNRGRIDERTITRCLTMCIKWLSILGSNWKHAGKSKERLTKGLFACPIIHPEDNLRGLLSMANCYHEDFGIGERQGLEPNPVSSIARPIQGAVLASEQTQGAGNASPDPRSSNFSTLEVLPTSESILRNDDQSSNIDWAFLNMLGDADDELYAMNTDFRGLLDNNAFDLTFNQIREALATYNLYVSHLSPGRDVKQPHFSSVFLVLLQFLVPHSSSVQVFHTVLWHFKMVEKEPISAQASAGCDMASHPKETEIEHDALRLAEMGYVQDLRRKFSVWSLLAVGFSLTNSWFGISAGMITGINSGGPVLLIYGLILLAAVSVAVGMTLAELSSAYPNAGGQYYWTKEIASPRYAPIASYLTGWTAWCGSIFTSASISLAMGSAIVGLWQLTHPHFVIQPWHVVVTYQIWNLALYFFNLWGKALPRIATAGFYASLGGFLIIIITVPACAHTFQPARFVFAEFINNTGWESNAMAFLVGLINTSWPFAAIDCATHLAEEIRHPESRIPLAIMGTVCIGFVTSWVFSVAMMFSITDLGTVTATPTLVPIIEIFRQAVNQAGAVGLEVLIVLTAVGCQIACHTWQARLCWSFARDDGLPFSRYLKRVNHDLDAPINAHSASCAIDALVGFLYLGSSAALGSVITATITLLYISYSIPVVCLLLRGRQNITHGPYWFGTAGLVANWVLLLWTLFSVVIFSFPAYMPAEASTMNYISAVYVIIAIIITTDWFFRARGSYQGQRRDKVDIDTGAPVAVAAMRKNGIAS</sequence>
<accession>A0AA39CW58</accession>
<dbReference type="GO" id="GO:0003677">
    <property type="term" value="F:DNA binding"/>
    <property type="evidence" value="ECO:0007669"/>
    <property type="project" value="InterPro"/>
</dbReference>
<evidence type="ECO:0000313" key="9">
    <source>
        <dbReference type="EMBL" id="KAJ9633515.1"/>
    </source>
</evidence>
<dbReference type="GO" id="GO:0008270">
    <property type="term" value="F:zinc ion binding"/>
    <property type="evidence" value="ECO:0007669"/>
    <property type="project" value="InterPro"/>
</dbReference>
<dbReference type="Pfam" id="PF04082">
    <property type="entry name" value="Fungal_trans"/>
    <property type="match status" value="1"/>
</dbReference>
<dbReference type="PANTHER" id="PTHR45649:SF7">
    <property type="entry name" value="CHOLINE TRANSPORT PROTEIN"/>
    <property type="match status" value="1"/>
</dbReference>
<keyword evidence="6" id="KW-0539">Nucleus</keyword>
<feature type="transmembrane region" description="Helical" evidence="7">
    <location>
        <begin position="872"/>
        <end position="891"/>
    </location>
</feature>
<dbReference type="Pfam" id="PF13520">
    <property type="entry name" value="AA_permease_2"/>
    <property type="match status" value="1"/>
</dbReference>
<comment type="subcellular location">
    <subcellularLocation>
        <location evidence="1">Membrane</location>
        <topology evidence="1">Multi-pass membrane protein</topology>
    </subcellularLocation>
</comment>
<feature type="transmembrane region" description="Helical" evidence="7">
    <location>
        <begin position="1144"/>
        <end position="1169"/>
    </location>
</feature>
<protein>
    <submittedName>
        <fullName evidence="9">Choline transporter</fullName>
    </submittedName>
</protein>
<dbReference type="CDD" id="cd12148">
    <property type="entry name" value="fungal_TF_MHR"/>
    <property type="match status" value="1"/>
</dbReference>
<dbReference type="InterPro" id="IPR007219">
    <property type="entry name" value="XnlR_reg_dom"/>
</dbReference>
<evidence type="ECO:0000256" key="5">
    <source>
        <dbReference type="ARBA" id="ARBA00023136"/>
    </source>
</evidence>
<feature type="transmembrane region" description="Helical" evidence="7">
    <location>
        <begin position="1106"/>
        <end position="1132"/>
    </location>
</feature>
<evidence type="ECO:0000259" key="8">
    <source>
        <dbReference type="SMART" id="SM00906"/>
    </source>
</evidence>
<dbReference type="GO" id="GO:0006351">
    <property type="term" value="P:DNA-templated transcription"/>
    <property type="evidence" value="ECO:0007669"/>
    <property type="project" value="InterPro"/>
</dbReference>
<dbReference type="InterPro" id="IPR004840">
    <property type="entry name" value="Amino_acid_permease_CS"/>
</dbReference>
<organism evidence="9 10">
    <name type="scientific">Knufia peltigerae</name>
    <dbReference type="NCBI Taxonomy" id="1002370"/>
    <lineage>
        <taxon>Eukaryota</taxon>
        <taxon>Fungi</taxon>
        <taxon>Dikarya</taxon>
        <taxon>Ascomycota</taxon>
        <taxon>Pezizomycotina</taxon>
        <taxon>Eurotiomycetes</taxon>
        <taxon>Chaetothyriomycetidae</taxon>
        <taxon>Chaetothyriales</taxon>
        <taxon>Trichomeriaceae</taxon>
        <taxon>Knufia</taxon>
    </lineage>
</organism>
<keyword evidence="3 7" id="KW-0812">Transmembrane</keyword>
<dbReference type="EMBL" id="JAPDRN010000045">
    <property type="protein sequence ID" value="KAJ9633515.1"/>
    <property type="molecule type" value="Genomic_DNA"/>
</dbReference>
<dbReference type="GO" id="GO:0006865">
    <property type="term" value="P:amino acid transport"/>
    <property type="evidence" value="ECO:0007669"/>
    <property type="project" value="InterPro"/>
</dbReference>
<dbReference type="AlphaFoldDB" id="A0AA39CW58"/>
<keyword evidence="2" id="KW-0813">Transport</keyword>
<dbReference type="SMART" id="SM00906">
    <property type="entry name" value="Fungal_trans"/>
    <property type="match status" value="1"/>
</dbReference>
<name>A0AA39CW58_9EURO</name>
<comment type="caution">
    <text evidence="9">The sequence shown here is derived from an EMBL/GenBank/DDBJ whole genome shotgun (WGS) entry which is preliminary data.</text>
</comment>
<dbReference type="PROSITE" id="PS00218">
    <property type="entry name" value="AMINO_ACID_PERMEASE_1"/>
    <property type="match status" value="1"/>
</dbReference>
<keyword evidence="5 7" id="KW-0472">Membrane</keyword>
<feature type="transmembrane region" description="Helical" evidence="7">
    <location>
        <begin position="903"/>
        <end position="924"/>
    </location>
</feature>
<gene>
    <name evidence="9" type="primary">HNM1</name>
    <name evidence="9" type="ORF">H2204_006898</name>
</gene>
<evidence type="ECO:0000313" key="10">
    <source>
        <dbReference type="Proteomes" id="UP001172681"/>
    </source>
</evidence>
<reference evidence="9" key="1">
    <citation type="submission" date="2022-10" db="EMBL/GenBank/DDBJ databases">
        <title>Culturing micro-colonial fungi from biological soil crusts in the Mojave desert and describing Neophaeococcomyces mojavensis, and introducing the new genera and species Taxawa tesnikishii.</title>
        <authorList>
            <person name="Kurbessoian T."/>
            <person name="Stajich J.E."/>
        </authorList>
    </citation>
    <scope>NUCLEOTIDE SEQUENCE</scope>
    <source>
        <strain evidence="9">TK_35</strain>
    </source>
</reference>
<dbReference type="Gene3D" id="1.20.1740.10">
    <property type="entry name" value="Amino acid/polyamine transporter I"/>
    <property type="match status" value="1"/>
</dbReference>
<feature type="domain" description="Xylanolytic transcriptional activator regulatory" evidence="8">
    <location>
        <begin position="219"/>
        <end position="291"/>
    </location>
</feature>
<dbReference type="InterPro" id="IPR002293">
    <property type="entry name" value="AA/rel_permease1"/>
</dbReference>
<feature type="transmembrane region" description="Helical" evidence="7">
    <location>
        <begin position="780"/>
        <end position="801"/>
    </location>
</feature>
<evidence type="ECO:0000256" key="4">
    <source>
        <dbReference type="ARBA" id="ARBA00022989"/>
    </source>
</evidence>
<proteinExistence type="predicted"/>
<dbReference type="FunFam" id="1.20.1740.10:FF:000046">
    <property type="entry name" value="Amino-acid permease, putative"/>
    <property type="match status" value="1"/>
</dbReference>
<dbReference type="GO" id="GO:0016020">
    <property type="term" value="C:membrane"/>
    <property type="evidence" value="ECO:0007669"/>
    <property type="project" value="UniProtKB-SubCell"/>
</dbReference>
<evidence type="ECO:0000256" key="6">
    <source>
        <dbReference type="ARBA" id="ARBA00023242"/>
    </source>
</evidence>
<evidence type="ECO:0000256" key="7">
    <source>
        <dbReference type="SAM" id="Phobius"/>
    </source>
</evidence>
<feature type="transmembrane region" description="Helical" evidence="7">
    <location>
        <begin position="944"/>
        <end position="968"/>
    </location>
</feature>
<dbReference type="GO" id="GO:0015101">
    <property type="term" value="F:organic cation transmembrane transporter activity"/>
    <property type="evidence" value="ECO:0007669"/>
    <property type="project" value="UniProtKB-ARBA"/>
</dbReference>
<feature type="transmembrane region" description="Helical" evidence="7">
    <location>
        <begin position="980"/>
        <end position="1004"/>
    </location>
</feature>
<feature type="transmembrane region" description="Helical" evidence="7">
    <location>
        <begin position="1181"/>
        <end position="1200"/>
    </location>
</feature>
<evidence type="ECO:0000256" key="2">
    <source>
        <dbReference type="ARBA" id="ARBA00022448"/>
    </source>
</evidence>
<keyword evidence="4 7" id="KW-1133">Transmembrane helix</keyword>
<dbReference type="Proteomes" id="UP001172681">
    <property type="component" value="Unassembled WGS sequence"/>
</dbReference>
<evidence type="ECO:0000256" key="1">
    <source>
        <dbReference type="ARBA" id="ARBA00004141"/>
    </source>
</evidence>
<feature type="transmembrane region" description="Helical" evidence="7">
    <location>
        <begin position="747"/>
        <end position="774"/>
    </location>
</feature>